<sequence length="176" mass="20966">MYKLCTTSRKLKFVLVSCDPVLTSFIVNKTCVGNIIVPHFITALRPRDRRLVVFRRRDQAIQLLPLLWTMPLKFFSSLRRIQLLDSLLIIHARNILPHTLRTHCKLANPNPSLQSLTVLGIRISRIPKILNQIRIILPDLEVLRHLPVLVHNPKPLQRRLLRRRRRPQRWWRRRRS</sequence>
<protein>
    <submittedName>
        <fullName evidence="1">Uncharacterized protein</fullName>
    </submittedName>
</protein>
<name>A0A7C9AJ85_OPUST</name>
<proteinExistence type="predicted"/>
<evidence type="ECO:0000313" key="1">
    <source>
        <dbReference type="EMBL" id="MBA4669852.1"/>
    </source>
</evidence>
<dbReference type="EMBL" id="GISG01245208">
    <property type="protein sequence ID" value="MBA4669852.1"/>
    <property type="molecule type" value="Transcribed_RNA"/>
</dbReference>
<reference evidence="1" key="1">
    <citation type="journal article" date="2013" name="J. Plant Res.">
        <title>Effect of fungi and light on seed germination of three Opuntia species from semiarid lands of central Mexico.</title>
        <authorList>
            <person name="Delgado-Sanchez P."/>
            <person name="Jimenez-Bremont J.F."/>
            <person name="Guerrero-Gonzalez Mde L."/>
            <person name="Flores J."/>
        </authorList>
    </citation>
    <scope>NUCLEOTIDE SEQUENCE</scope>
    <source>
        <tissue evidence="1">Cladode</tissue>
    </source>
</reference>
<accession>A0A7C9AJ85</accession>
<reference evidence="1" key="2">
    <citation type="submission" date="2020-07" db="EMBL/GenBank/DDBJ databases">
        <authorList>
            <person name="Vera ALvarez R."/>
            <person name="Arias-Moreno D.M."/>
            <person name="Jimenez-Jacinto V."/>
            <person name="Jimenez-Bremont J.F."/>
            <person name="Swaminathan K."/>
            <person name="Moose S.P."/>
            <person name="Guerrero-Gonzalez M.L."/>
            <person name="Marino-Ramirez L."/>
            <person name="Landsman D."/>
            <person name="Rodriguez-Kessler M."/>
            <person name="Delgado-Sanchez P."/>
        </authorList>
    </citation>
    <scope>NUCLEOTIDE SEQUENCE</scope>
    <source>
        <tissue evidence="1">Cladode</tissue>
    </source>
</reference>
<dbReference type="AlphaFoldDB" id="A0A7C9AJ85"/>
<organism evidence="1">
    <name type="scientific">Opuntia streptacantha</name>
    <name type="common">Prickly pear cactus</name>
    <name type="synonym">Opuntia cardona</name>
    <dbReference type="NCBI Taxonomy" id="393608"/>
    <lineage>
        <taxon>Eukaryota</taxon>
        <taxon>Viridiplantae</taxon>
        <taxon>Streptophyta</taxon>
        <taxon>Embryophyta</taxon>
        <taxon>Tracheophyta</taxon>
        <taxon>Spermatophyta</taxon>
        <taxon>Magnoliopsida</taxon>
        <taxon>eudicotyledons</taxon>
        <taxon>Gunneridae</taxon>
        <taxon>Pentapetalae</taxon>
        <taxon>Caryophyllales</taxon>
        <taxon>Cactineae</taxon>
        <taxon>Cactaceae</taxon>
        <taxon>Opuntioideae</taxon>
        <taxon>Opuntia</taxon>
    </lineage>
</organism>